<dbReference type="AlphaFoldDB" id="A0A9P6LXH9"/>
<keyword evidence="2 3" id="KW-0067">ATP-binding</keyword>
<dbReference type="GO" id="GO:0005524">
    <property type="term" value="F:ATP binding"/>
    <property type="evidence" value="ECO:0007669"/>
    <property type="project" value="UniProtKB-UniRule"/>
</dbReference>
<comment type="caution">
    <text evidence="6">The sequence shown here is derived from an EMBL/GenBank/DDBJ whole genome shotgun (WGS) entry which is preliminary data.</text>
</comment>
<feature type="non-terminal residue" evidence="6">
    <location>
        <position position="590"/>
    </location>
</feature>
<gene>
    <name evidence="6" type="primary">NUAK1_1</name>
    <name evidence="6" type="ORF">BGZ70_002087</name>
</gene>
<evidence type="ECO:0000256" key="4">
    <source>
        <dbReference type="SAM" id="MobiDB-lite"/>
    </source>
</evidence>
<dbReference type="GO" id="GO:0035556">
    <property type="term" value="P:intracellular signal transduction"/>
    <property type="evidence" value="ECO:0007669"/>
    <property type="project" value="TreeGrafter"/>
</dbReference>
<dbReference type="Gene3D" id="1.10.510.10">
    <property type="entry name" value="Transferase(Phosphotransferase) domain 1"/>
    <property type="match status" value="1"/>
</dbReference>
<dbReference type="GO" id="GO:0005737">
    <property type="term" value="C:cytoplasm"/>
    <property type="evidence" value="ECO:0007669"/>
    <property type="project" value="TreeGrafter"/>
</dbReference>
<feature type="compositionally biased region" description="Low complexity" evidence="4">
    <location>
        <begin position="461"/>
        <end position="479"/>
    </location>
</feature>
<keyword evidence="6" id="KW-0808">Transferase</keyword>
<evidence type="ECO:0000259" key="5">
    <source>
        <dbReference type="PROSITE" id="PS50011"/>
    </source>
</evidence>
<reference evidence="6" key="1">
    <citation type="journal article" date="2020" name="Fungal Divers.">
        <title>Resolving the Mortierellaceae phylogeny through synthesis of multi-gene phylogenetics and phylogenomics.</title>
        <authorList>
            <person name="Vandepol N."/>
            <person name="Liber J."/>
            <person name="Desiro A."/>
            <person name="Na H."/>
            <person name="Kennedy M."/>
            <person name="Barry K."/>
            <person name="Grigoriev I.V."/>
            <person name="Miller A.N."/>
            <person name="O'Donnell K."/>
            <person name="Stajich J.E."/>
            <person name="Bonito G."/>
        </authorList>
    </citation>
    <scope>NUCLEOTIDE SEQUENCE</scope>
    <source>
        <strain evidence="6">CK1249</strain>
    </source>
</reference>
<dbReference type="EMBL" id="JAAAHY010001496">
    <property type="protein sequence ID" value="KAF9948706.1"/>
    <property type="molecule type" value="Genomic_DNA"/>
</dbReference>
<sequence length="590" mass="62482">MASIPSSAPSKARVEGGVRPASHAAHADSDRYKHAVGGRQRASACPGSEGERENDDDALVPSLFKDTPSTSASAAAPAPAKSNWDAAFYSNTPTPKPPPRLAPMPRSPPPPLVIQTQLSSASPATPGHPAGQSPKPTSRYASAYHAHNRSVSQSQAHSNHGNNVFTHAAGGSPNLAALATSGAEQPPVGIIFRSGAGQRKIYPGLKNTIGPYKLLHSIGHGSFSEVKLSIDTRTGDHVAIKVVSQVMIQSSERLGISVRRESDLLKSIHHPNIIGFREVVETSLQMCIVLDYASGGELFEFVADKRAMASEQDMQYIFAQIVDAVDYLHQHNTVHRDLKLENVLLEPRKGAPLRPKVKLTDFGLAKVIEQEAPLLTTRCGSEDYAAPEIILGLPYDGREADIWSLGVLLYALLVGFLPFNMRPGMSRKSFLSVIAHAEFGFPGEKVVSKRTSLMKLHERSLSSASTGSSSSLSAPAPAAPAAITPAAPSRAAASCSNDGTLLPAAPVDAIATEGTAVAAFVVPMMRGVMLDTGELASKATKEDMHVNELLFGSTTQTGGRKTDTLIRVKETSAGLVSYVECGVNEHSPVQ</sequence>
<dbReference type="PROSITE" id="PS50011">
    <property type="entry name" value="PROTEIN_KINASE_DOM"/>
    <property type="match status" value="1"/>
</dbReference>
<dbReference type="InterPro" id="IPR011009">
    <property type="entry name" value="Kinase-like_dom_sf"/>
</dbReference>
<dbReference type="InterPro" id="IPR017441">
    <property type="entry name" value="Protein_kinase_ATP_BS"/>
</dbReference>
<feature type="domain" description="Protein kinase" evidence="5">
    <location>
        <begin position="212"/>
        <end position="482"/>
    </location>
</feature>
<dbReference type="OrthoDB" id="289250at2759"/>
<feature type="compositionally biased region" description="Low complexity" evidence="4">
    <location>
        <begin position="67"/>
        <end position="80"/>
    </location>
</feature>
<evidence type="ECO:0000256" key="3">
    <source>
        <dbReference type="PROSITE-ProRule" id="PRU10141"/>
    </source>
</evidence>
<feature type="region of interest" description="Disordered" evidence="4">
    <location>
        <begin position="1"/>
        <end position="139"/>
    </location>
</feature>
<dbReference type="FunFam" id="1.10.510.10:FF:000571">
    <property type="entry name" value="Maternal embryonic leucine zipper kinase"/>
    <property type="match status" value="1"/>
</dbReference>
<dbReference type="SUPFAM" id="SSF56112">
    <property type="entry name" value="Protein kinase-like (PK-like)"/>
    <property type="match status" value="1"/>
</dbReference>
<proteinExistence type="predicted"/>
<evidence type="ECO:0000313" key="6">
    <source>
        <dbReference type="EMBL" id="KAF9948706.1"/>
    </source>
</evidence>
<dbReference type="Proteomes" id="UP000738359">
    <property type="component" value="Unassembled WGS sequence"/>
</dbReference>
<evidence type="ECO:0000256" key="1">
    <source>
        <dbReference type="ARBA" id="ARBA00022741"/>
    </source>
</evidence>
<dbReference type="PROSITE" id="PS00107">
    <property type="entry name" value="PROTEIN_KINASE_ATP"/>
    <property type="match status" value="1"/>
</dbReference>
<feature type="binding site" evidence="3">
    <location>
        <position position="241"/>
    </location>
    <ligand>
        <name>ATP</name>
        <dbReference type="ChEBI" id="CHEBI:30616"/>
    </ligand>
</feature>
<dbReference type="PANTHER" id="PTHR24346:SF30">
    <property type="entry name" value="MATERNAL EMBRYONIC LEUCINE ZIPPER KINASE"/>
    <property type="match status" value="1"/>
</dbReference>
<protein>
    <submittedName>
        <fullName evidence="6">NUAK SNF1-like kinase 1</fullName>
    </submittedName>
</protein>
<dbReference type="Pfam" id="PF00069">
    <property type="entry name" value="Pkinase"/>
    <property type="match status" value="1"/>
</dbReference>
<dbReference type="SMART" id="SM00220">
    <property type="entry name" value="S_TKc"/>
    <property type="match status" value="1"/>
</dbReference>
<dbReference type="InterPro" id="IPR000719">
    <property type="entry name" value="Prot_kinase_dom"/>
</dbReference>
<dbReference type="GO" id="GO:0004674">
    <property type="term" value="F:protein serine/threonine kinase activity"/>
    <property type="evidence" value="ECO:0007669"/>
    <property type="project" value="TreeGrafter"/>
</dbReference>
<keyword evidence="7" id="KW-1185">Reference proteome</keyword>
<feature type="region of interest" description="Disordered" evidence="4">
    <location>
        <begin position="458"/>
        <end position="479"/>
    </location>
</feature>
<organism evidence="6 7">
    <name type="scientific">Mortierella alpina</name>
    <name type="common">Oleaginous fungus</name>
    <name type="synonym">Mortierella renispora</name>
    <dbReference type="NCBI Taxonomy" id="64518"/>
    <lineage>
        <taxon>Eukaryota</taxon>
        <taxon>Fungi</taxon>
        <taxon>Fungi incertae sedis</taxon>
        <taxon>Mucoromycota</taxon>
        <taxon>Mortierellomycotina</taxon>
        <taxon>Mortierellomycetes</taxon>
        <taxon>Mortierellales</taxon>
        <taxon>Mortierellaceae</taxon>
        <taxon>Mortierella</taxon>
    </lineage>
</organism>
<feature type="compositionally biased region" description="Pro residues" evidence="4">
    <location>
        <begin position="94"/>
        <end position="112"/>
    </location>
</feature>
<keyword evidence="6" id="KW-0418">Kinase</keyword>
<dbReference type="PANTHER" id="PTHR24346">
    <property type="entry name" value="MAP/MICROTUBULE AFFINITY-REGULATING KINASE"/>
    <property type="match status" value="1"/>
</dbReference>
<keyword evidence="1 3" id="KW-0547">Nucleotide-binding</keyword>
<evidence type="ECO:0000256" key="2">
    <source>
        <dbReference type="ARBA" id="ARBA00022840"/>
    </source>
</evidence>
<accession>A0A9P6LXH9</accession>
<name>A0A9P6LXH9_MORAP</name>
<evidence type="ECO:0000313" key="7">
    <source>
        <dbReference type="Proteomes" id="UP000738359"/>
    </source>
</evidence>
<feature type="compositionally biased region" description="Polar residues" evidence="4">
    <location>
        <begin position="114"/>
        <end position="123"/>
    </location>
</feature>